<dbReference type="EMBL" id="KZ293514">
    <property type="protein sequence ID" value="PBK59067.1"/>
    <property type="molecule type" value="Genomic_DNA"/>
</dbReference>
<accession>A0A2H3B383</accession>
<name>A0A2H3B383_9AGAR</name>
<sequence length="83" mass="9689">MTESCSTMRCSRRGNWRRRTRSFLRFGEDPGTHSIPRAARYCCCSDETWRAIPNAVNLWISAAPILIISRQRRSLSILKTREM</sequence>
<protein>
    <submittedName>
        <fullName evidence="1">Uncharacterized protein</fullName>
    </submittedName>
</protein>
<evidence type="ECO:0000313" key="2">
    <source>
        <dbReference type="Proteomes" id="UP000218334"/>
    </source>
</evidence>
<evidence type="ECO:0000313" key="1">
    <source>
        <dbReference type="EMBL" id="PBK59067.1"/>
    </source>
</evidence>
<dbReference type="Proteomes" id="UP000218334">
    <property type="component" value="Unassembled WGS sequence"/>
</dbReference>
<organism evidence="1 2">
    <name type="scientific">Armillaria solidipes</name>
    <dbReference type="NCBI Taxonomy" id="1076256"/>
    <lineage>
        <taxon>Eukaryota</taxon>
        <taxon>Fungi</taxon>
        <taxon>Dikarya</taxon>
        <taxon>Basidiomycota</taxon>
        <taxon>Agaricomycotina</taxon>
        <taxon>Agaricomycetes</taxon>
        <taxon>Agaricomycetidae</taxon>
        <taxon>Agaricales</taxon>
        <taxon>Marasmiineae</taxon>
        <taxon>Physalacriaceae</taxon>
        <taxon>Armillaria</taxon>
    </lineage>
</organism>
<dbReference type="AlphaFoldDB" id="A0A2H3B383"/>
<keyword evidence="2" id="KW-1185">Reference proteome</keyword>
<reference evidence="2" key="1">
    <citation type="journal article" date="2017" name="Nat. Ecol. Evol.">
        <title>Genome expansion and lineage-specific genetic innovations in the forest pathogenic fungi Armillaria.</title>
        <authorList>
            <person name="Sipos G."/>
            <person name="Prasanna A.N."/>
            <person name="Walter M.C."/>
            <person name="O'Connor E."/>
            <person name="Balint B."/>
            <person name="Krizsan K."/>
            <person name="Kiss B."/>
            <person name="Hess J."/>
            <person name="Varga T."/>
            <person name="Slot J."/>
            <person name="Riley R."/>
            <person name="Boka B."/>
            <person name="Rigling D."/>
            <person name="Barry K."/>
            <person name="Lee J."/>
            <person name="Mihaltcheva S."/>
            <person name="LaButti K."/>
            <person name="Lipzen A."/>
            <person name="Waldron R."/>
            <person name="Moloney N.M."/>
            <person name="Sperisen C."/>
            <person name="Kredics L."/>
            <person name="Vagvoelgyi C."/>
            <person name="Patrignani A."/>
            <person name="Fitzpatrick D."/>
            <person name="Nagy I."/>
            <person name="Doyle S."/>
            <person name="Anderson J.B."/>
            <person name="Grigoriev I.V."/>
            <person name="Gueldener U."/>
            <person name="Muensterkoetter M."/>
            <person name="Nagy L.G."/>
        </authorList>
    </citation>
    <scope>NUCLEOTIDE SEQUENCE [LARGE SCALE GENOMIC DNA]</scope>
    <source>
        <strain evidence="2">28-4</strain>
    </source>
</reference>
<gene>
    <name evidence="1" type="ORF">ARMSODRAFT_79147</name>
</gene>
<proteinExistence type="predicted"/>